<dbReference type="AlphaFoldDB" id="A0A645AFB0"/>
<proteinExistence type="predicted"/>
<comment type="caution">
    <text evidence="2">The sequence shown here is derived from an EMBL/GenBank/DDBJ whole genome shotgun (WGS) entry which is preliminary data.</text>
</comment>
<organism evidence="2">
    <name type="scientific">bioreactor metagenome</name>
    <dbReference type="NCBI Taxonomy" id="1076179"/>
    <lineage>
        <taxon>unclassified sequences</taxon>
        <taxon>metagenomes</taxon>
        <taxon>ecological metagenomes</taxon>
    </lineage>
</organism>
<gene>
    <name evidence="2" type="ORF">SDC9_96253</name>
</gene>
<feature type="region of interest" description="Disordered" evidence="1">
    <location>
        <begin position="79"/>
        <end position="225"/>
    </location>
</feature>
<name>A0A645AFB0_9ZZZZ</name>
<feature type="compositionally biased region" description="Basic and acidic residues" evidence="1">
    <location>
        <begin position="175"/>
        <end position="190"/>
    </location>
</feature>
<dbReference type="EMBL" id="VSSQ01012564">
    <property type="protein sequence ID" value="MPM49523.1"/>
    <property type="molecule type" value="Genomic_DNA"/>
</dbReference>
<protein>
    <submittedName>
        <fullName evidence="2">Uncharacterized protein</fullName>
    </submittedName>
</protein>
<accession>A0A645AFB0</accession>
<sequence length="225" mass="25220">MVWQFAGQYPPQLEEERLPNVEGALDDGPVGRRVVPERLGDRGVERLALDHEVAGPQIGPTIEGVVQRDRLRRQVDEPLRCDFVRGPPGCPTRQGDRADKHNAQAPEAQCARLDLSGQASQRPHHHDPRHDRERPGQQHRRVQMYPTSAHGPGDQTGDAPREDSPRSTQRPVSGDSHHETDEETSDRAVECSRGQGTQPEMSVEDCNEHTYQGRHERCDGEPNAR</sequence>
<feature type="compositionally biased region" description="Basic and acidic residues" evidence="1">
    <location>
        <begin position="206"/>
        <end position="225"/>
    </location>
</feature>
<evidence type="ECO:0000313" key="2">
    <source>
        <dbReference type="EMBL" id="MPM49523.1"/>
    </source>
</evidence>
<evidence type="ECO:0000256" key="1">
    <source>
        <dbReference type="SAM" id="MobiDB-lite"/>
    </source>
</evidence>
<reference evidence="2" key="1">
    <citation type="submission" date="2019-08" db="EMBL/GenBank/DDBJ databases">
        <authorList>
            <person name="Kucharzyk K."/>
            <person name="Murdoch R.W."/>
            <person name="Higgins S."/>
            <person name="Loffler F."/>
        </authorList>
    </citation>
    <scope>NUCLEOTIDE SEQUENCE</scope>
</reference>